<evidence type="ECO:0000256" key="3">
    <source>
        <dbReference type="ARBA" id="ARBA00023145"/>
    </source>
</evidence>
<evidence type="ECO:0008006" key="6">
    <source>
        <dbReference type="Google" id="ProtNLM"/>
    </source>
</evidence>
<dbReference type="EMBL" id="UINC01000053">
    <property type="protein sequence ID" value="SUZ48126.1"/>
    <property type="molecule type" value="Genomic_DNA"/>
</dbReference>
<dbReference type="PANTHER" id="PTHR34218:SF5">
    <property type="entry name" value="PENICILLIN ACYLASE FAMILY PROTEIN"/>
    <property type="match status" value="1"/>
</dbReference>
<organism evidence="5">
    <name type="scientific">marine metagenome</name>
    <dbReference type="NCBI Taxonomy" id="408172"/>
    <lineage>
        <taxon>unclassified sequences</taxon>
        <taxon>metagenomes</taxon>
        <taxon>ecological metagenomes</taxon>
    </lineage>
</organism>
<dbReference type="InterPro" id="IPR023343">
    <property type="entry name" value="Penicillin_amidase_dom1"/>
</dbReference>
<evidence type="ECO:0000256" key="4">
    <source>
        <dbReference type="SAM" id="MobiDB-lite"/>
    </source>
</evidence>
<evidence type="ECO:0000313" key="5">
    <source>
        <dbReference type="EMBL" id="SUZ48126.1"/>
    </source>
</evidence>
<dbReference type="InterPro" id="IPR014395">
    <property type="entry name" value="Pen/GL7ACA/AHL_acylase"/>
</dbReference>
<gene>
    <name evidence="5" type="ORF">METZ01_LOCUS980</name>
</gene>
<dbReference type="Gene3D" id="2.30.120.10">
    <property type="match status" value="1"/>
</dbReference>
<reference evidence="5" key="1">
    <citation type="submission" date="2018-05" db="EMBL/GenBank/DDBJ databases">
        <authorList>
            <person name="Lanie J.A."/>
            <person name="Ng W.-L."/>
            <person name="Kazmierczak K.M."/>
            <person name="Andrzejewski T.M."/>
            <person name="Davidsen T.M."/>
            <person name="Wayne K.J."/>
            <person name="Tettelin H."/>
            <person name="Glass J.I."/>
            <person name="Rusch D."/>
            <person name="Podicherti R."/>
            <person name="Tsui H.-C.T."/>
            <person name="Winkler M.E."/>
        </authorList>
    </citation>
    <scope>NUCLEOTIDE SEQUENCE</scope>
</reference>
<dbReference type="Gene3D" id="1.10.439.10">
    <property type="entry name" value="Penicillin Amidohydrolase, domain 1"/>
    <property type="match status" value="1"/>
</dbReference>
<feature type="region of interest" description="Disordered" evidence="4">
    <location>
        <begin position="480"/>
        <end position="514"/>
    </location>
</feature>
<dbReference type="PANTHER" id="PTHR34218">
    <property type="entry name" value="PEPTIDASE S45 PENICILLIN AMIDASE"/>
    <property type="match status" value="1"/>
</dbReference>
<dbReference type="Gene3D" id="1.10.1400.10">
    <property type="match status" value="1"/>
</dbReference>
<dbReference type="GO" id="GO:0016811">
    <property type="term" value="F:hydrolase activity, acting on carbon-nitrogen (but not peptide) bonds, in linear amides"/>
    <property type="evidence" value="ECO:0007669"/>
    <property type="project" value="InterPro"/>
</dbReference>
<dbReference type="SUPFAM" id="SSF56235">
    <property type="entry name" value="N-terminal nucleophile aminohydrolases (Ntn hydrolases)"/>
    <property type="match status" value="1"/>
</dbReference>
<proteinExistence type="inferred from homology"/>
<feature type="compositionally biased region" description="Polar residues" evidence="4">
    <location>
        <begin position="484"/>
        <end position="505"/>
    </location>
</feature>
<dbReference type="InterPro" id="IPR029055">
    <property type="entry name" value="Ntn_hydrolases_N"/>
</dbReference>
<dbReference type="AlphaFoldDB" id="A0A381N0M1"/>
<dbReference type="PIRSF" id="PIRSF001227">
    <property type="entry name" value="Pen_acylase"/>
    <property type="match status" value="1"/>
</dbReference>
<dbReference type="Gene3D" id="3.60.20.10">
    <property type="entry name" value="Glutamine Phosphoribosylpyrophosphate, subunit 1, domain 1"/>
    <property type="match status" value="1"/>
</dbReference>
<name>A0A381N0M1_9ZZZZ</name>
<keyword evidence="3" id="KW-0865">Zymogen</keyword>
<evidence type="ECO:0000256" key="1">
    <source>
        <dbReference type="ARBA" id="ARBA00006586"/>
    </source>
</evidence>
<dbReference type="Pfam" id="PF01804">
    <property type="entry name" value="Penicil_amidase"/>
    <property type="match status" value="1"/>
</dbReference>
<dbReference type="InterPro" id="IPR043146">
    <property type="entry name" value="Penicillin_amidase_N_B-knob"/>
</dbReference>
<evidence type="ECO:0000256" key="2">
    <source>
        <dbReference type="ARBA" id="ARBA00022801"/>
    </source>
</evidence>
<protein>
    <recommendedName>
        <fullName evidence="6">Penicillin acylase family protein</fullName>
    </recommendedName>
</protein>
<dbReference type="GO" id="GO:0017000">
    <property type="term" value="P:antibiotic biosynthetic process"/>
    <property type="evidence" value="ECO:0007669"/>
    <property type="project" value="InterPro"/>
</dbReference>
<comment type="similarity">
    <text evidence="1">Belongs to the peptidase S45 family.</text>
</comment>
<dbReference type="CDD" id="cd03747">
    <property type="entry name" value="Ntn_PGA_like"/>
    <property type="match status" value="1"/>
</dbReference>
<sequence>MLSMFRKYIFGLSLLALLIIAGGYGFLRTKLPQRSGEISLPGLKSEVDVVFDEWAIPHIEAENELDAYRALGYLHAQERLFQLELMIRVAHGRLSEMLGEATLDVDRYFRTLGIQRYAKSYVEKNYRKNPQKITKAVEAYLSGLNAFVAAGTTPLEFTLLGIPKREYRIEDLVSISAYMSYTFSNAVLQDPLISHIQKNLGSSYLKDLALNWPEGDTQIKVSKQHNDTDLELATFFAEMENVLSRIPPFFGSNSWVISGSHSKSGKVILANDPHIGFAAPSTWYEAHMKTPDWELYGHHLAGIPFAILGHNRRMAWGVTMLQNDDLDYFRERTNPANPDQVWFRDHWEDLIIIEETISVKGGEDRPLRVRISRHGPIINDVLESFEKIESQPVALAWEMLSNFENSTEQVFYELGHSESLEDSRAAASRLHAPGLNINYGDAEGNIAWWAAARLAIRPAHVNSFIILDGASGKDEVLGYRDFSENPQSENPQSGILYNGNNQPGDTGSGLEPGYYAPEERAHRIGQLLNPVKKNWTADEMKSIQLDTNNPRIQNFRKHFLTLISENSARSEVFRNAAEVFKNWDGMHDIKAAGPTIFHRLFYHLSLGIFADEIEEKGTLVLLNVSLIDKSIPLLLNNPQSPWWDNVDTPDIRETQAEILRTAWINAVQSLEKDYGSNVNSWEWGRIHTLEIKHLLGRKKPLNLFFNIGPFPVPGSKGVVNQLRHKYGPKELKVSSGPSTRRVIDFGNPENSAGINPTGQAGYFFDQHYQNQTPLYLAGEYRKQRINRKGILTNQTSRLIFSP</sequence>
<accession>A0A381N0M1</accession>
<keyword evidence="2" id="KW-0378">Hydrolase</keyword>
<dbReference type="InterPro" id="IPR002692">
    <property type="entry name" value="S45"/>
</dbReference>
<dbReference type="InterPro" id="IPR043147">
    <property type="entry name" value="Penicillin_amidase_A-knob"/>
</dbReference>